<accession>A0AAD5XY69</accession>
<evidence type="ECO:0000259" key="2">
    <source>
        <dbReference type="PROSITE" id="PS50800"/>
    </source>
</evidence>
<dbReference type="SUPFAM" id="SSF81383">
    <property type="entry name" value="F-box domain"/>
    <property type="match status" value="1"/>
</dbReference>
<dbReference type="InterPro" id="IPR036047">
    <property type="entry name" value="F-box-like_dom_sf"/>
</dbReference>
<gene>
    <name evidence="3" type="ORF">HK099_004493</name>
</gene>
<evidence type="ECO:0000259" key="1">
    <source>
        <dbReference type="PROSITE" id="PS50181"/>
    </source>
</evidence>
<feature type="domain" description="SAP" evidence="2">
    <location>
        <begin position="175"/>
        <end position="209"/>
    </location>
</feature>
<dbReference type="InterPro" id="IPR032675">
    <property type="entry name" value="LRR_dom_sf"/>
</dbReference>
<dbReference type="Gene3D" id="1.10.720.30">
    <property type="entry name" value="SAP domain"/>
    <property type="match status" value="1"/>
</dbReference>
<feature type="domain" description="F-box" evidence="1">
    <location>
        <begin position="232"/>
        <end position="281"/>
    </location>
</feature>
<evidence type="ECO:0008006" key="5">
    <source>
        <dbReference type="Google" id="ProtNLM"/>
    </source>
</evidence>
<protein>
    <recommendedName>
        <fullName evidence="5">F-box domain-containing protein</fullName>
    </recommendedName>
</protein>
<reference evidence="3" key="1">
    <citation type="submission" date="2020-05" db="EMBL/GenBank/DDBJ databases">
        <title>Phylogenomic resolution of chytrid fungi.</title>
        <authorList>
            <person name="Stajich J.E."/>
            <person name="Amses K."/>
            <person name="Simmons R."/>
            <person name="Seto K."/>
            <person name="Myers J."/>
            <person name="Bonds A."/>
            <person name="Quandt C.A."/>
            <person name="Barry K."/>
            <person name="Liu P."/>
            <person name="Grigoriev I."/>
            <person name="Longcore J.E."/>
            <person name="James T.Y."/>
        </authorList>
    </citation>
    <scope>NUCLEOTIDE SEQUENCE</scope>
    <source>
        <strain evidence="3">JEL0476</strain>
    </source>
</reference>
<dbReference type="Proteomes" id="UP001211065">
    <property type="component" value="Unassembled WGS sequence"/>
</dbReference>
<dbReference type="PROSITE" id="PS50181">
    <property type="entry name" value="FBOX"/>
    <property type="match status" value="1"/>
</dbReference>
<dbReference type="AlphaFoldDB" id="A0AAD5XY69"/>
<dbReference type="InterPro" id="IPR036361">
    <property type="entry name" value="SAP_dom_sf"/>
</dbReference>
<dbReference type="InterPro" id="IPR003034">
    <property type="entry name" value="SAP_dom"/>
</dbReference>
<dbReference type="PROSITE" id="PS50800">
    <property type="entry name" value="SAP"/>
    <property type="match status" value="1"/>
</dbReference>
<sequence length="468" mass="53297">MENSNNPQEVRNELNQQYCVPAALHPVPLSSNERSYATNYQTNQNQTFPLTHINQQEHYYKPVMPPQYKLNPPVANVNITDLNSPSHPVVSPNVNISSSNIPMFDNSLGSNAKNASSSKISSVDSLLNIYASSSRNSVNNVLNSNLTTVDNSLNGSTANNNLQVESRKKITTSTAKNLKVGELKLELEARGLSTIGLKKVLLARLLTELKKTVSETERYDFTNHSNLFPKYPTRLTILPNEILVRIFEFCNEDLEALLKFAAINKRLRLLTFSSPSLWIDLYLSPKFDLKFFQNMVKDSIHECVRTKSFKLFDFEKSKDITAEAVLYLLKTFPSLENLLFDDCPNLFLEDLLRFLKESTLQGLNLSQVYFKDCHKIKSVDGYNAFSNNQTRQEAGCLKIYEELQLEFEKISKIGSNIDFSPIVCACKQRLASEWEIEEEELEREKCVDCKSKLCFECNGNPDNYCVRK</sequence>
<dbReference type="Gene3D" id="3.80.10.10">
    <property type="entry name" value="Ribonuclease Inhibitor"/>
    <property type="match status" value="1"/>
</dbReference>
<proteinExistence type="predicted"/>
<evidence type="ECO:0000313" key="3">
    <source>
        <dbReference type="EMBL" id="KAJ3219969.1"/>
    </source>
</evidence>
<dbReference type="SMART" id="SM00513">
    <property type="entry name" value="SAP"/>
    <property type="match status" value="1"/>
</dbReference>
<dbReference type="Pfam" id="PF12937">
    <property type="entry name" value="F-box-like"/>
    <property type="match status" value="1"/>
</dbReference>
<evidence type="ECO:0000313" key="4">
    <source>
        <dbReference type="Proteomes" id="UP001211065"/>
    </source>
</evidence>
<keyword evidence="4" id="KW-1185">Reference proteome</keyword>
<dbReference type="EMBL" id="JADGJW010000319">
    <property type="protein sequence ID" value="KAJ3219969.1"/>
    <property type="molecule type" value="Genomic_DNA"/>
</dbReference>
<name>A0AAD5XY69_9FUNG</name>
<dbReference type="Pfam" id="PF02037">
    <property type="entry name" value="SAP"/>
    <property type="match status" value="1"/>
</dbReference>
<dbReference type="InterPro" id="IPR001810">
    <property type="entry name" value="F-box_dom"/>
</dbReference>
<comment type="caution">
    <text evidence="3">The sequence shown here is derived from an EMBL/GenBank/DDBJ whole genome shotgun (WGS) entry which is preliminary data.</text>
</comment>
<organism evidence="3 4">
    <name type="scientific">Clydaea vesicula</name>
    <dbReference type="NCBI Taxonomy" id="447962"/>
    <lineage>
        <taxon>Eukaryota</taxon>
        <taxon>Fungi</taxon>
        <taxon>Fungi incertae sedis</taxon>
        <taxon>Chytridiomycota</taxon>
        <taxon>Chytridiomycota incertae sedis</taxon>
        <taxon>Chytridiomycetes</taxon>
        <taxon>Lobulomycetales</taxon>
        <taxon>Lobulomycetaceae</taxon>
        <taxon>Clydaea</taxon>
    </lineage>
</organism>
<dbReference type="SUPFAM" id="SSF68906">
    <property type="entry name" value="SAP domain"/>
    <property type="match status" value="1"/>
</dbReference>